<proteinExistence type="predicted"/>
<reference evidence="1 2" key="1">
    <citation type="submission" date="2020-04" db="EMBL/GenBank/DDBJ databases">
        <authorList>
            <person name="De Canck E."/>
        </authorList>
    </citation>
    <scope>NUCLEOTIDE SEQUENCE [LARGE SCALE GENOMIC DNA]</scope>
    <source>
        <strain evidence="1 2">LMG 22037</strain>
    </source>
</reference>
<name>A0A6J5CRB4_9BURK</name>
<dbReference type="EMBL" id="CADIKB010000075">
    <property type="protein sequence ID" value="CAB3741833.1"/>
    <property type="molecule type" value="Genomic_DNA"/>
</dbReference>
<dbReference type="AlphaFoldDB" id="A0A6J5CRB4"/>
<gene>
    <name evidence="1" type="ORF">LMG22037_06532</name>
</gene>
<sequence length="35" mass="3909">MRLGEAGRTTAKSAVVPFFSRWAHTLVTNDFTKLV</sequence>
<protein>
    <submittedName>
        <fullName evidence="1">Uncharacterized protein</fullName>
    </submittedName>
</protein>
<dbReference type="Proteomes" id="UP000494249">
    <property type="component" value="Unassembled WGS sequence"/>
</dbReference>
<evidence type="ECO:0000313" key="2">
    <source>
        <dbReference type="Proteomes" id="UP000494249"/>
    </source>
</evidence>
<accession>A0A6J5CRB4</accession>
<organism evidence="1 2">
    <name type="scientific">Paraburkholderia phenoliruptrix</name>
    <dbReference type="NCBI Taxonomy" id="252970"/>
    <lineage>
        <taxon>Bacteria</taxon>
        <taxon>Pseudomonadati</taxon>
        <taxon>Pseudomonadota</taxon>
        <taxon>Betaproteobacteria</taxon>
        <taxon>Burkholderiales</taxon>
        <taxon>Burkholderiaceae</taxon>
        <taxon>Paraburkholderia</taxon>
    </lineage>
</organism>
<evidence type="ECO:0000313" key="1">
    <source>
        <dbReference type="EMBL" id="CAB3741833.1"/>
    </source>
</evidence>